<dbReference type="EMBL" id="CAUYUJ010017630">
    <property type="protein sequence ID" value="CAK0876491.1"/>
    <property type="molecule type" value="Genomic_DNA"/>
</dbReference>
<evidence type="ECO:0000313" key="3">
    <source>
        <dbReference type="Proteomes" id="UP001189429"/>
    </source>
</evidence>
<proteinExistence type="predicted"/>
<evidence type="ECO:0008006" key="4">
    <source>
        <dbReference type="Google" id="ProtNLM"/>
    </source>
</evidence>
<accession>A0ABN9VU70</accession>
<protein>
    <recommendedName>
        <fullName evidence="4">Centrosomal protein POC5</fullName>
    </recommendedName>
</protein>
<sequence length="177" mass="19421">MAAGRAQRLRSAALWVQALRRQAALQGEALRRLGAAYEALSAEHDQWRADWQRLSEFERNLARPCFSEGAAARPACLPPGGQGLPPGAGTAGLALIAEMRSLRKAHHQTRMEFKAMREELKSVRRDLDAARGDVAALQSWRRAAERETEAARARPERSAPSTPGSPPSRLQGARRVP</sequence>
<feature type="compositionally biased region" description="Basic and acidic residues" evidence="1">
    <location>
        <begin position="142"/>
        <end position="157"/>
    </location>
</feature>
<gene>
    <name evidence="2" type="ORF">PCOR1329_LOCUS60832</name>
</gene>
<evidence type="ECO:0000256" key="1">
    <source>
        <dbReference type="SAM" id="MobiDB-lite"/>
    </source>
</evidence>
<dbReference type="Proteomes" id="UP001189429">
    <property type="component" value="Unassembled WGS sequence"/>
</dbReference>
<reference evidence="2" key="1">
    <citation type="submission" date="2023-10" db="EMBL/GenBank/DDBJ databases">
        <authorList>
            <person name="Chen Y."/>
            <person name="Shah S."/>
            <person name="Dougan E. K."/>
            <person name="Thang M."/>
            <person name="Chan C."/>
        </authorList>
    </citation>
    <scope>NUCLEOTIDE SEQUENCE [LARGE SCALE GENOMIC DNA]</scope>
</reference>
<keyword evidence="3" id="KW-1185">Reference proteome</keyword>
<feature type="region of interest" description="Disordered" evidence="1">
    <location>
        <begin position="138"/>
        <end position="177"/>
    </location>
</feature>
<comment type="caution">
    <text evidence="2">The sequence shown here is derived from an EMBL/GenBank/DDBJ whole genome shotgun (WGS) entry which is preliminary data.</text>
</comment>
<name>A0ABN9VU70_9DINO</name>
<organism evidence="2 3">
    <name type="scientific">Prorocentrum cordatum</name>
    <dbReference type="NCBI Taxonomy" id="2364126"/>
    <lineage>
        <taxon>Eukaryota</taxon>
        <taxon>Sar</taxon>
        <taxon>Alveolata</taxon>
        <taxon>Dinophyceae</taxon>
        <taxon>Prorocentrales</taxon>
        <taxon>Prorocentraceae</taxon>
        <taxon>Prorocentrum</taxon>
    </lineage>
</organism>
<evidence type="ECO:0000313" key="2">
    <source>
        <dbReference type="EMBL" id="CAK0876491.1"/>
    </source>
</evidence>